<dbReference type="PANTHER" id="PTHR46743">
    <property type="entry name" value="TEICHOIC ACIDS EXPORT ATP-BINDING PROTEIN TAGH"/>
    <property type="match status" value="1"/>
</dbReference>
<proteinExistence type="inferred from homology"/>
<dbReference type="EMBL" id="QRKA01000031">
    <property type="protein sequence ID" value="RHH74903.1"/>
    <property type="molecule type" value="Genomic_DNA"/>
</dbReference>
<evidence type="ECO:0000313" key="8">
    <source>
        <dbReference type="Proteomes" id="UP000261003"/>
    </source>
</evidence>
<evidence type="ECO:0000256" key="3">
    <source>
        <dbReference type="ARBA" id="ARBA00022741"/>
    </source>
</evidence>
<reference evidence="8 9" key="1">
    <citation type="submission" date="2018-08" db="EMBL/GenBank/DDBJ databases">
        <title>A genome reference for cultivated species of the human gut microbiota.</title>
        <authorList>
            <person name="Zou Y."/>
            <person name="Xue W."/>
            <person name="Luo G."/>
        </authorList>
    </citation>
    <scope>NUCLEOTIDE SEQUENCE [LARGE SCALE GENOMIC DNA]</scope>
    <source>
        <strain evidence="7 9">AM16-6</strain>
        <strain evidence="6 8">OM08-13BH</strain>
    </source>
</reference>
<dbReference type="CDD" id="cd03220">
    <property type="entry name" value="ABC_KpsT_Wzt"/>
    <property type="match status" value="1"/>
</dbReference>
<evidence type="ECO:0000256" key="1">
    <source>
        <dbReference type="ARBA" id="ARBA00005417"/>
    </source>
</evidence>
<dbReference type="InterPro" id="IPR050683">
    <property type="entry name" value="Bact_Polysacc_Export_ATP-bd"/>
</dbReference>
<dbReference type="InterPro" id="IPR003439">
    <property type="entry name" value="ABC_transporter-like_ATP-bd"/>
</dbReference>
<comment type="caution">
    <text evidence="6">The sequence shown here is derived from an EMBL/GenBank/DDBJ whole genome shotgun (WGS) entry which is preliminary data.</text>
</comment>
<dbReference type="GO" id="GO:0016020">
    <property type="term" value="C:membrane"/>
    <property type="evidence" value="ECO:0007669"/>
    <property type="project" value="InterPro"/>
</dbReference>
<dbReference type="GO" id="GO:0005524">
    <property type="term" value="F:ATP binding"/>
    <property type="evidence" value="ECO:0007669"/>
    <property type="project" value="UniProtKB-KW"/>
</dbReference>
<dbReference type="InterPro" id="IPR027417">
    <property type="entry name" value="P-loop_NTPase"/>
</dbReference>
<comment type="similarity">
    <text evidence="1">Belongs to the ABC transporter superfamily.</text>
</comment>
<dbReference type="Proteomes" id="UP000283713">
    <property type="component" value="Unassembled WGS sequence"/>
</dbReference>
<dbReference type="GO" id="GO:0140359">
    <property type="term" value="F:ABC-type transporter activity"/>
    <property type="evidence" value="ECO:0007669"/>
    <property type="project" value="InterPro"/>
</dbReference>
<dbReference type="Pfam" id="PF00005">
    <property type="entry name" value="ABC_tran"/>
    <property type="match status" value="1"/>
</dbReference>
<organism evidence="6 8">
    <name type="scientific">Phocaeicola vulgatus</name>
    <name type="common">Bacteroides vulgatus</name>
    <dbReference type="NCBI Taxonomy" id="821"/>
    <lineage>
        <taxon>Bacteria</taxon>
        <taxon>Pseudomonadati</taxon>
        <taxon>Bacteroidota</taxon>
        <taxon>Bacteroidia</taxon>
        <taxon>Bacteroidales</taxon>
        <taxon>Bacteroidaceae</taxon>
        <taxon>Phocaeicola</taxon>
    </lineage>
</organism>
<dbReference type="SMART" id="SM00382">
    <property type="entry name" value="AAA"/>
    <property type="match status" value="1"/>
</dbReference>
<dbReference type="Gene3D" id="3.40.50.300">
    <property type="entry name" value="P-loop containing nucleotide triphosphate hydrolases"/>
    <property type="match status" value="1"/>
</dbReference>
<dbReference type="PANTHER" id="PTHR46743:SF2">
    <property type="entry name" value="TEICHOIC ACIDS EXPORT ATP-BINDING PROTEIN TAGH"/>
    <property type="match status" value="1"/>
</dbReference>
<dbReference type="InterPro" id="IPR015860">
    <property type="entry name" value="ABC_transpr_TagH-like"/>
</dbReference>
<keyword evidence="2" id="KW-0813">Transport</keyword>
<dbReference type="RefSeq" id="WP_117720530.1">
    <property type="nucleotide sequence ID" value="NZ_CP181423.1"/>
</dbReference>
<evidence type="ECO:0000256" key="2">
    <source>
        <dbReference type="ARBA" id="ARBA00022448"/>
    </source>
</evidence>
<dbReference type="PROSITE" id="PS50893">
    <property type="entry name" value="ABC_TRANSPORTER_2"/>
    <property type="match status" value="1"/>
</dbReference>
<dbReference type="AlphaFoldDB" id="A0A3E4WAY6"/>
<feature type="domain" description="ABC transporter" evidence="5">
    <location>
        <begin position="47"/>
        <end position="269"/>
    </location>
</feature>
<dbReference type="SUPFAM" id="SSF52540">
    <property type="entry name" value="P-loop containing nucleoside triphosphate hydrolases"/>
    <property type="match status" value="1"/>
</dbReference>
<name>A0A3E4WAY6_PHOVU</name>
<accession>A0A3E4WAY6</accession>
<evidence type="ECO:0000259" key="5">
    <source>
        <dbReference type="PROSITE" id="PS50893"/>
    </source>
</evidence>
<dbReference type="Gene3D" id="2.70.50.60">
    <property type="entry name" value="abc- transporter (atp binding component) like domain"/>
    <property type="match status" value="1"/>
</dbReference>
<dbReference type="EMBL" id="QSTG01000050">
    <property type="protein sequence ID" value="RGM39388.1"/>
    <property type="molecule type" value="Genomic_DNA"/>
</dbReference>
<dbReference type="Proteomes" id="UP000261003">
    <property type="component" value="Unassembled WGS sequence"/>
</dbReference>
<evidence type="ECO:0000256" key="4">
    <source>
        <dbReference type="ARBA" id="ARBA00022840"/>
    </source>
</evidence>
<evidence type="ECO:0000313" key="6">
    <source>
        <dbReference type="EMBL" id="RGM39388.1"/>
    </source>
</evidence>
<keyword evidence="4 6" id="KW-0067">ATP-binding</keyword>
<dbReference type="InterPro" id="IPR003593">
    <property type="entry name" value="AAA+_ATPase"/>
</dbReference>
<evidence type="ECO:0000313" key="9">
    <source>
        <dbReference type="Proteomes" id="UP000283713"/>
    </source>
</evidence>
<gene>
    <name evidence="7" type="ORF">DW193_17725</name>
    <name evidence="6" type="ORF">DXC16_20540</name>
</gene>
<protein>
    <submittedName>
        <fullName evidence="6">ATP-binding cassette domain-containing protein</fullName>
    </submittedName>
</protein>
<dbReference type="GO" id="GO:0016887">
    <property type="term" value="F:ATP hydrolysis activity"/>
    <property type="evidence" value="ECO:0007669"/>
    <property type="project" value="InterPro"/>
</dbReference>
<keyword evidence="3" id="KW-0547">Nucleotide-binding</keyword>
<sequence length="431" mass="47812">MGKIAIEFQNISKQYALGSIGTGTLSRDLNRWWARIRGKEDPYLRIGEENDRSKKATGDFVWALKDINFHVEEGEVLGIIGKNGAGKSTLLKILSRVTSPTAGCIRARGRIASLLEVGTGFHPEMTGRENIYMNGSIMGMTKAEITRKLDEIVAFAGVEKYIDTPVKRYSSGMTVRLGFAIAAHLEPEILVVDEVLAVGDAEFQKKAIGKMQDVSKGEGRTVLFVSHNMGSMQQLCTKGILLDNGCISFSGNICETVNVYQSGIVLQKEFVEGEGVSEILQLLYASVKSSDGDIYYNNSEIIIDFKVKVAKKVPSLVIGFNLYSSWGHPLARADYNDNNDLTTLGPGIYCFIFKIPPYTLSDGDYHVIFDVAERNIKCYTTEKSSLFFTIVQRGTNGFGNRFCEQISIKSSLFRENWMVGFQMIESLDHEA</sequence>
<evidence type="ECO:0000313" key="7">
    <source>
        <dbReference type="EMBL" id="RHH74903.1"/>
    </source>
</evidence>